<sequence>MKKYLYLAGVLSCTALAQAEGKKAGLEKMIQPKVSYESSYLSDAVVDGFSGGAKVSKNTIRINNMIAGLSYTNWTFKWHGIDKLPFGDGVHEPLTQMHSIKLNANIPYFISEKWFWLTSLSLKSTFEKETKDSYAIGFFSFGTYKLDKEHAITVGAFGNYHPTTTIALPALSYSYRARASDGFKVILGFPRSYVGYHINEDLLIRAGFIYSQSVIRLSDESYITPSGFVEAKDYLNNFGFAYELSNHINLETDLLYSLRREFTIFSKDANELNSYIIKPSLGINLRLSYLF</sequence>
<dbReference type="AlphaFoldDB" id="A0A7M1AX49"/>
<dbReference type="RefSeq" id="WP_193114577.1">
    <property type="nucleotide sequence ID" value="NZ_CP041165.1"/>
</dbReference>
<organism evidence="2 3">
    <name type="scientific">Sulfurimonas marina</name>
    <dbReference type="NCBI Taxonomy" id="2590551"/>
    <lineage>
        <taxon>Bacteria</taxon>
        <taxon>Pseudomonadati</taxon>
        <taxon>Campylobacterota</taxon>
        <taxon>Epsilonproteobacteria</taxon>
        <taxon>Campylobacterales</taxon>
        <taxon>Sulfurimonadaceae</taxon>
        <taxon>Sulfurimonas</taxon>
    </lineage>
</organism>
<name>A0A7M1AX49_9BACT</name>
<dbReference type="EMBL" id="CP041165">
    <property type="protein sequence ID" value="QOP41158.1"/>
    <property type="molecule type" value="Genomic_DNA"/>
</dbReference>
<feature type="signal peptide" evidence="1">
    <location>
        <begin position="1"/>
        <end position="19"/>
    </location>
</feature>
<keyword evidence="3" id="KW-1185">Reference proteome</keyword>
<evidence type="ECO:0000313" key="3">
    <source>
        <dbReference type="Proteomes" id="UP000593910"/>
    </source>
</evidence>
<evidence type="ECO:0008006" key="4">
    <source>
        <dbReference type="Google" id="ProtNLM"/>
    </source>
</evidence>
<evidence type="ECO:0000313" key="2">
    <source>
        <dbReference type="EMBL" id="QOP41158.1"/>
    </source>
</evidence>
<evidence type="ECO:0000256" key="1">
    <source>
        <dbReference type="SAM" id="SignalP"/>
    </source>
</evidence>
<proteinExistence type="predicted"/>
<reference evidence="2 3" key="1">
    <citation type="submission" date="2019-06" db="EMBL/GenBank/DDBJ databases">
        <title>Sulfurimonas gotlandica sp. nov., a chemoautotrophic and psychrotolerant epsilonproteobacterium isolated from a pelagic redoxcline, and an emended description of the genus Sulfurimonas.</title>
        <authorList>
            <person name="Wang S."/>
            <person name="Jiang L."/>
            <person name="Shao Z."/>
        </authorList>
    </citation>
    <scope>NUCLEOTIDE SEQUENCE [LARGE SCALE GENOMIC DNA]</scope>
    <source>
        <strain evidence="2 3">B2</strain>
    </source>
</reference>
<dbReference type="Proteomes" id="UP000593910">
    <property type="component" value="Chromosome"/>
</dbReference>
<feature type="chain" id="PRO_5032543107" description="Outer membrane protein beta-barrel domain-containing protein" evidence="1">
    <location>
        <begin position="20"/>
        <end position="291"/>
    </location>
</feature>
<dbReference type="KEGG" id="smax:FJR03_05135"/>
<keyword evidence="1" id="KW-0732">Signal</keyword>
<gene>
    <name evidence="2" type="ORF">FJR03_05135</name>
</gene>
<protein>
    <recommendedName>
        <fullName evidence="4">Outer membrane protein beta-barrel domain-containing protein</fullName>
    </recommendedName>
</protein>
<accession>A0A7M1AX49</accession>